<sequence length="438" mass="46563">MISRVSSPESIPNEVTVGAATFKVELQTLGGANSVTLGTGAGNTITAECDSAIAQSDCTTVRQALGWAVNGSPTSTRLTADLRIPGASAKVDVINTLPGEKLGSTLVSFDVTVADTAEDRGENRGGGNRPLPCEARAAADAADYSAEANRAEIVSTENGTVLSGDLSQVDENDTVRVNVVTTRENFSSLAVRRISPIRDVTAFRLLGGQQVRPQSVTDCVVFTATVQDFDPGVGQIEIARRETNGEFTRLGLIEFNVHPLYRGMLSFGAVWTGLNDPMFGTVSTPGGTLISRGEVGSHRLLYAVLLTPFIWGRRDMEKEPALLSDLFERGRSLEALSLFRHFNPSVGLVVNDPLDNALAGISLDLFDGVLITGGVHVGRVTVIDPQSGLTEGSVFDGPEEDLPTARRWRTSAFWSVSVDLRAAVQLIQGVLSPPAGRR</sequence>
<keyword evidence="2" id="KW-1185">Reference proteome</keyword>
<dbReference type="KEGG" id="msd:MYSTI_01525"/>
<reference evidence="1 2" key="1">
    <citation type="journal article" date="2013" name="Genome Announc.">
        <title>Complete genome sequence of Myxococcus stipitatus strain DSM 14675, a fruiting myxobacterium.</title>
        <authorList>
            <person name="Huntley S."/>
            <person name="Kneip S."/>
            <person name="Treuner-Lange A."/>
            <person name="Sogaard-Andersen L."/>
        </authorList>
    </citation>
    <scope>NUCLEOTIDE SEQUENCE [LARGE SCALE GENOMIC DNA]</scope>
    <source>
        <strain evidence="2">DSM 14675 / JCM 12634 / Mx s8</strain>
    </source>
</reference>
<dbReference type="HOGENOM" id="CLU_625328_0_0_7"/>
<dbReference type="Proteomes" id="UP000011131">
    <property type="component" value="Chromosome"/>
</dbReference>
<accession>L7U4V1</accession>
<dbReference type="EMBL" id="CP004025">
    <property type="protein sequence ID" value="AGC42865.1"/>
    <property type="molecule type" value="Genomic_DNA"/>
</dbReference>
<protein>
    <submittedName>
        <fullName evidence="1">Uncharacterized protein</fullName>
    </submittedName>
</protein>
<dbReference type="AlphaFoldDB" id="L7U4V1"/>
<dbReference type="eggNOG" id="ENOG5031GFE">
    <property type="taxonomic scope" value="Bacteria"/>
</dbReference>
<dbReference type="PATRIC" id="fig|1278073.3.peg.1580"/>
<proteinExistence type="predicted"/>
<evidence type="ECO:0000313" key="1">
    <source>
        <dbReference type="EMBL" id="AGC42865.1"/>
    </source>
</evidence>
<name>L7U4V1_MYXSD</name>
<organism evidence="1 2">
    <name type="scientific">Myxococcus stipitatus (strain DSM 14675 / JCM 12634 / Mx s8)</name>
    <dbReference type="NCBI Taxonomy" id="1278073"/>
    <lineage>
        <taxon>Bacteria</taxon>
        <taxon>Pseudomonadati</taxon>
        <taxon>Myxococcota</taxon>
        <taxon>Myxococcia</taxon>
        <taxon>Myxococcales</taxon>
        <taxon>Cystobacterineae</taxon>
        <taxon>Myxococcaceae</taxon>
        <taxon>Myxococcus</taxon>
    </lineage>
</organism>
<gene>
    <name evidence="1" type="ordered locus">MYSTI_01525</name>
</gene>
<evidence type="ECO:0000313" key="2">
    <source>
        <dbReference type="Proteomes" id="UP000011131"/>
    </source>
</evidence>